<dbReference type="CDD" id="cd02440">
    <property type="entry name" value="AdoMet_MTases"/>
    <property type="match status" value="1"/>
</dbReference>
<keyword evidence="1" id="KW-0489">Methyltransferase</keyword>
<proteinExistence type="predicted"/>
<organism evidence="3 4">
    <name type="scientific">Branchiostoma belcheri</name>
    <name type="common">Amphioxus</name>
    <dbReference type="NCBI Taxonomy" id="7741"/>
    <lineage>
        <taxon>Eukaryota</taxon>
        <taxon>Metazoa</taxon>
        <taxon>Chordata</taxon>
        <taxon>Cephalochordata</taxon>
        <taxon>Leptocardii</taxon>
        <taxon>Amphioxiformes</taxon>
        <taxon>Branchiostomatidae</taxon>
        <taxon>Branchiostoma</taxon>
    </lineage>
</organism>
<dbReference type="GO" id="GO:0032259">
    <property type="term" value="P:methylation"/>
    <property type="evidence" value="ECO:0007669"/>
    <property type="project" value="UniProtKB-KW"/>
</dbReference>
<dbReference type="InterPro" id="IPR029063">
    <property type="entry name" value="SAM-dependent_MTases_sf"/>
</dbReference>
<dbReference type="PANTHER" id="PTHR43861:SF1">
    <property type="entry name" value="TRANS-ACONITATE 2-METHYLTRANSFERASE"/>
    <property type="match status" value="1"/>
</dbReference>
<sequence>MPQIRPRTILCVHSILCEARTEVHVVGMGSEPGMKNFGRLVKLYPRRYLASFRAYQAAIENTEKNCQLFYGSQIPDSVLRESGSGSDVRVLGIGSGSGEVDSIILKKLLRQYDSVYSRVVEPSEDMIERYKTRVREDTSLGAVRFDWRHQTAEEYLLTEEHTKFNLIHAVHVLYHVSDLHATLRNMWEQLADGGHMLIEIKSDNNLYRKMWRDFGEGDRLESVFRTSSDVKQWFDDMGVSYVTSEDETNIDVTECFKENSKTGLQLLEFFALTPYIANEQELRSTVLEYIRCNSSVIGDKVLLKSVSEVIVAYKNATESR</sequence>
<dbReference type="KEGG" id="bbel:109463342"/>
<accession>A0A6P4XGL5</accession>
<dbReference type="FunFam" id="3.40.50.150:FF:000118">
    <property type="entry name" value="Histamine N-methyltransferase"/>
    <property type="match status" value="1"/>
</dbReference>
<dbReference type="Gene3D" id="3.40.50.150">
    <property type="entry name" value="Vaccinia Virus protein VP39"/>
    <property type="match status" value="1"/>
</dbReference>
<evidence type="ECO:0000313" key="3">
    <source>
        <dbReference type="Proteomes" id="UP000515135"/>
    </source>
</evidence>
<dbReference type="RefSeq" id="XP_019615675.1">
    <property type="nucleotide sequence ID" value="XM_019760116.1"/>
</dbReference>
<dbReference type="GO" id="GO:0008168">
    <property type="term" value="F:methyltransferase activity"/>
    <property type="evidence" value="ECO:0007669"/>
    <property type="project" value="UniProtKB-KW"/>
</dbReference>
<dbReference type="GeneID" id="109463342"/>
<evidence type="ECO:0000313" key="4">
    <source>
        <dbReference type="RefSeq" id="XP_019615675.1"/>
    </source>
</evidence>
<evidence type="ECO:0000256" key="2">
    <source>
        <dbReference type="ARBA" id="ARBA00022679"/>
    </source>
</evidence>
<protein>
    <submittedName>
        <fullName evidence="4">Histamine N-methyltransferase B-like isoform X1</fullName>
    </submittedName>
</protein>
<dbReference type="PANTHER" id="PTHR43861">
    <property type="entry name" value="TRANS-ACONITATE 2-METHYLTRANSFERASE-RELATED"/>
    <property type="match status" value="1"/>
</dbReference>
<dbReference type="Pfam" id="PF13489">
    <property type="entry name" value="Methyltransf_23"/>
    <property type="match status" value="1"/>
</dbReference>
<dbReference type="AlphaFoldDB" id="A0A6P4XGL5"/>
<name>A0A6P4XGL5_BRABE</name>
<evidence type="ECO:0000256" key="1">
    <source>
        <dbReference type="ARBA" id="ARBA00022603"/>
    </source>
</evidence>
<dbReference type="OrthoDB" id="5984880at2759"/>
<dbReference type="Proteomes" id="UP000515135">
    <property type="component" value="Unplaced"/>
</dbReference>
<dbReference type="SUPFAM" id="SSF53335">
    <property type="entry name" value="S-adenosyl-L-methionine-dependent methyltransferases"/>
    <property type="match status" value="1"/>
</dbReference>
<gene>
    <name evidence="4" type="primary">LOC109463342</name>
</gene>
<reference evidence="4" key="1">
    <citation type="submission" date="2025-08" db="UniProtKB">
        <authorList>
            <consortium name="RefSeq"/>
        </authorList>
    </citation>
    <scope>IDENTIFICATION</scope>
    <source>
        <tissue evidence="4">Gonad</tissue>
    </source>
</reference>
<keyword evidence="3" id="KW-1185">Reference proteome</keyword>
<keyword evidence="2" id="KW-0808">Transferase</keyword>